<dbReference type="Proteomes" id="UP000019486">
    <property type="component" value="Unassembled WGS sequence"/>
</dbReference>
<dbReference type="InterPro" id="IPR029063">
    <property type="entry name" value="SAM-dependent_MTases_sf"/>
</dbReference>
<accession>W9H906</accession>
<protein>
    <submittedName>
        <fullName evidence="1">WbbD domain-containing protein</fullName>
    </submittedName>
</protein>
<organism evidence="1 2">
    <name type="scientific">Skermanella stibiiresistens SB22</name>
    <dbReference type="NCBI Taxonomy" id="1385369"/>
    <lineage>
        <taxon>Bacteria</taxon>
        <taxon>Pseudomonadati</taxon>
        <taxon>Pseudomonadota</taxon>
        <taxon>Alphaproteobacteria</taxon>
        <taxon>Rhodospirillales</taxon>
        <taxon>Azospirillaceae</taxon>
        <taxon>Skermanella</taxon>
    </lineage>
</organism>
<sequence>MLDTVYLNFEDRFRGTREDVQARLGVYIPEVLRAVVQTAHAPVLDIGCGRGEWLRLLEEHQIQAIGVDLNEAMVSFCKSLDLNIRQTDGLEYLREMKSSSLSAITAFHVIEHLPFRSFIALVDEALRVLKPGGMLLFETPNPANILVATNSFYSDPTHLKPMPSAMVESMLEARGFVRTEVKNLHPHPNVNRYYEQPILNEFNYFFYGPQDYGVIAWKPGGGTGRALPALSA</sequence>
<gene>
    <name evidence="1" type="ORF">N825_01205</name>
</gene>
<dbReference type="CDD" id="cd02440">
    <property type="entry name" value="AdoMet_MTases"/>
    <property type="match status" value="1"/>
</dbReference>
<proteinExistence type="predicted"/>
<dbReference type="AlphaFoldDB" id="W9H906"/>
<name>W9H906_9PROT</name>
<dbReference type="Gene3D" id="3.40.50.150">
    <property type="entry name" value="Vaccinia Virus protein VP39"/>
    <property type="match status" value="1"/>
</dbReference>
<reference evidence="1 2" key="1">
    <citation type="submission" date="2013-08" db="EMBL/GenBank/DDBJ databases">
        <title>The genome sequence of Skermanella stibiiresistens.</title>
        <authorList>
            <person name="Zhu W."/>
            <person name="Wang G."/>
        </authorList>
    </citation>
    <scope>NUCLEOTIDE SEQUENCE [LARGE SCALE GENOMIC DNA]</scope>
    <source>
        <strain evidence="1 2">SB22</strain>
    </source>
</reference>
<evidence type="ECO:0000313" key="1">
    <source>
        <dbReference type="EMBL" id="EWY42539.1"/>
    </source>
</evidence>
<dbReference type="EMBL" id="AVFL01000001">
    <property type="protein sequence ID" value="EWY42539.1"/>
    <property type="molecule type" value="Genomic_DNA"/>
</dbReference>
<dbReference type="PATRIC" id="fig|1385369.3.peg.233"/>
<keyword evidence="2" id="KW-1185">Reference proteome</keyword>
<dbReference type="Pfam" id="PF13489">
    <property type="entry name" value="Methyltransf_23"/>
    <property type="match status" value="1"/>
</dbReference>
<evidence type="ECO:0000313" key="2">
    <source>
        <dbReference type="Proteomes" id="UP000019486"/>
    </source>
</evidence>
<dbReference type="STRING" id="1385369.N825_01205"/>
<dbReference type="PANTHER" id="PTHR43861">
    <property type="entry name" value="TRANS-ACONITATE 2-METHYLTRANSFERASE-RELATED"/>
    <property type="match status" value="1"/>
</dbReference>
<dbReference type="SUPFAM" id="SSF53335">
    <property type="entry name" value="S-adenosyl-L-methionine-dependent methyltransferases"/>
    <property type="match status" value="1"/>
</dbReference>
<comment type="caution">
    <text evidence="1">The sequence shown here is derived from an EMBL/GenBank/DDBJ whole genome shotgun (WGS) entry which is preliminary data.</text>
</comment>